<comment type="similarity">
    <text evidence="1">Belongs to the aldo/keto reductase family.</text>
</comment>
<name>A0A3A4KCV3_9NOCA</name>
<dbReference type="SUPFAM" id="SSF51430">
    <property type="entry name" value="NAD(P)-linked oxidoreductase"/>
    <property type="match status" value="1"/>
</dbReference>
<dbReference type="Proteomes" id="UP000266677">
    <property type="component" value="Unassembled WGS sequence"/>
</dbReference>
<evidence type="ECO:0000256" key="2">
    <source>
        <dbReference type="ARBA" id="ARBA00022857"/>
    </source>
</evidence>
<keyword evidence="3" id="KW-0560">Oxidoreductase</keyword>
<dbReference type="PROSITE" id="PS00062">
    <property type="entry name" value="ALDOKETO_REDUCTASE_2"/>
    <property type="match status" value="1"/>
</dbReference>
<keyword evidence="9" id="KW-1185">Reference proteome</keyword>
<evidence type="ECO:0000313" key="8">
    <source>
        <dbReference type="EMBL" id="RJO70655.1"/>
    </source>
</evidence>
<dbReference type="OrthoDB" id="9804790at2"/>
<evidence type="ECO:0000256" key="6">
    <source>
        <dbReference type="PIRSR" id="PIRSR000097-3"/>
    </source>
</evidence>
<protein>
    <submittedName>
        <fullName evidence="8">Aldo/keto reductase</fullName>
    </submittedName>
</protein>
<comment type="caution">
    <text evidence="8">The sequence shown here is derived from an EMBL/GenBank/DDBJ whole genome shotgun (WGS) entry which is preliminary data.</text>
</comment>
<dbReference type="RefSeq" id="WP_120043712.1">
    <property type="nucleotide sequence ID" value="NZ_QZFU01000036.1"/>
</dbReference>
<organism evidence="8 9">
    <name type="scientific">Nocardia panacis</name>
    <dbReference type="NCBI Taxonomy" id="2340916"/>
    <lineage>
        <taxon>Bacteria</taxon>
        <taxon>Bacillati</taxon>
        <taxon>Actinomycetota</taxon>
        <taxon>Actinomycetes</taxon>
        <taxon>Mycobacteriales</taxon>
        <taxon>Nocardiaceae</taxon>
        <taxon>Nocardia</taxon>
    </lineage>
</organism>
<dbReference type="Pfam" id="PF00248">
    <property type="entry name" value="Aldo_ket_red"/>
    <property type="match status" value="1"/>
</dbReference>
<dbReference type="PRINTS" id="PR00069">
    <property type="entry name" value="ALDKETRDTASE"/>
</dbReference>
<feature type="domain" description="NADP-dependent oxidoreductase" evidence="7">
    <location>
        <begin position="25"/>
        <end position="269"/>
    </location>
</feature>
<dbReference type="InterPro" id="IPR018170">
    <property type="entry name" value="Aldo/ket_reductase_CS"/>
</dbReference>
<keyword evidence="2" id="KW-0521">NADP</keyword>
<evidence type="ECO:0000256" key="3">
    <source>
        <dbReference type="ARBA" id="ARBA00023002"/>
    </source>
</evidence>
<dbReference type="EMBL" id="QZFU01000036">
    <property type="protein sequence ID" value="RJO70655.1"/>
    <property type="molecule type" value="Genomic_DNA"/>
</dbReference>
<evidence type="ECO:0000259" key="7">
    <source>
        <dbReference type="Pfam" id="PF00248"/>
    </source>
</evidence>
<dbReference type="GO" id="GO:0016616">
    <property type="term" value="F:oxidoreductase activity, acting on the CH-OH group of donors, NAD or NADP as acceptor"/>
    <property type="evidence" value="ECO:0007669"/>
    <property type="project" value="UniProtKB-ARBA"/>
</dbReference>
<feature type="active site" description="Proton donor" evidence="4">
    <location>
        <position position="59"/>
    </location>
</feature>
<gene>
    <name evidence="8" type="ORF">D5S18_25940</name>
</gene>
<feature type="binding site" evidence="5">
    <location>
        <position position="117"/>
    </location>
    <ligand>
        <name>substrate</name>
    </ligand>
</feature>
<dbReference type="Gene3D" id="3.20.20.100">
    <property type="entry name" value="NADP-dependent oxidoreductase domain"/>
    <property type="match status" value="1"/>
</dbReference>
<sequence length="287" mass="31586">MAVESKPSSPPAESIGAVGGLRLPPIGFGTYQLNGAAGVDAIVTAISNGYRLLDSAVNYENEGTVGVAVRASGIPREQLIVTSKLPGRHHRYDQALATIEESVYRTGLEWIDLYLIHWPLPRLDRYVEAWRALITARERGIVRHIGVSNFLPEHLQRLVEETGVQAEVNQIEMHPYFPQIEALAYHRDHRIAVQAWSPLGRGTDLLTHPTLLEIAARHGVSPARIVLAWHTALGAIPLPKAASAARQRENLDLSSFALSEQDMDRITAMGRADGRVANQDPATHEEF</sequence>
<evidence type="ECO:0000256" key="1">
    <source>
        <dbReference type="ARBA" id="ARBA00007905"/>
    </source>
</evidence>
<dbReference type="AlphaFoldDB" id="A0A3A4KCV3"/>
<dbReference type="CDD" id="cd19132">
    <property type="entry name" value="AKR_AKR5D1_E1"/>
    <property type="match status" value="1"/>
</dbReference>
<dbReference type="PANTHER" id="PTHR43827">
    <property type="entry name" value="2,5-DIKETO-D-GLUCONIC ACID REDUCTASE"/>
    <property type="match status" value="1"/>
</dbReference>
<dbReference type="PANTHER" id="PTHR43827:SF3">
    <property type="entry name" value="NADP-DEPENDENT OXIDOREDUCTASE DOMAIN-CONTAINING PROTEIN"/>
    <property type="match status" value="1"/>
</dbReference>
<dbReference type="InterPro" id="IPR020471">
    <property type="entry name" value="AKR"/>
</dbReference>
<evidence type="ECO:0000313" key="9">
    <source>
        <dbReference type="Proteomes" id="UP000266677"/>
    </source>
</evidence>
<feature type="site" description="Lowers pKa of active site Tyr" evidence="6">
    <location>
        <position position="84"/>
    </location>
</feature>
<evidence type="ECO:0000256" key="5">
    <source>
        <dbReference type="PIRSR" id="PIRSR000097-2"/>
    </source>
</evidence>
<evidence type="ECO:0000256" key="4">
    <source>
        <dbReference type="PIRSR" id="PIRSR000097-1"/>
    </source>
</evidence>
<dbReference type="InterPro" id="IPR023210">
    <property type="entry name" value="NADP_OxRdtase_dom"/>
</dbReference>
<dbReference type="FunFam" id="3.20.20.100:FF:000002">
    <property type="entry name" value="2,5-diketo-D-gluconic acid reductase A"/>
    <property type="match status" value="1"/>
</dbReference>
<dbReference type="PIRSF" id="PIRSF000097">
    <property type="entry name" value="AKR"/>
    <property type="match status" value="1"/>
</dbReference>
<dbReference type="InterPro" id="IPR036812">
    <property type="entry name" value="NAD(P)_OxRdtase_dom_sf"/>
</dbReference>
<proteinExistence type="inferred from homology"/>
<accession>A0A3A4KCV3</accession>
<reference evidence="8 9" key="1">
    <citation type="submission" date="2018-09" db="EMBL/GenBank/DDBJ databases">
        <title>YIM PH21274 draft genome.</title>
        <authorList>
            <person name="Miao C."/>
        </authorList>
    </citation>
    <scope>NUCLEOTIDE SEQUENCE [LARGE SCALE GENOMIC DNA]</scope>
    <source>
        <strain evidence="8 9">YIM PH 21724</strain>
    </source>
</reference>
<dbReference type="PROSITE" id="PS00798">
    <property type="entry name" value="ALDOKETO_REDUCTASE_1"/>
    <property type="match status" value="1"/>
</dbReference>